<evidence type="ECO:0000313" key="1">
    <source>
        <dbReference type="EMBL" id="CAD8199284.1"/>
    </source>
</evidence>
<gene>
    <name evidence="1" type="ORF">POCTA_138.1.T1190030</name>
</gene>
<protein>
    <submittedName>
        <fullName evidence="1">Uncharacterized protein</fullName>
    </submittedName>
</protein>
<proteinExistence type="predicted"/>
<name>A0A8S1XDZ8_PAROT</name>
<evidence type="ECO:0000313" key="2">
    <source>
        <dbReference type="Proteomes" id="UP000683925"/>
    </source>
</evidence>
<sequence length="60" mass="7031">MSFNNKIRTAIAQNQLGTMITCLGFQRSMQKSQKFQINELEEKMSINIVKERLNKLNKEI</sequence>
<comment type="caution">
    <text evidence="1">The sequence shown here is derived from an EMBL/GenBank/DDBJ whole genome shotgun (WGS) entry which is preliminary data.</text>
</comment>
<keyword evidence="2" id="KW-1185">Reference proteome</keyword>
<accession>A0A8S1XDZ8</accession>
<dbReference type="EMBL" id="CAJJDP010000119">
    <property type="protein sequence ID" value="CAD8199284.1"/>
    <property type="molecule type" value="Genomic_DNA"/>
</dbReference>
<dbReference type="AlphaFoldDB" id="A0A8S1XDZ8"/>
<reference evidence="1" key="1">
    <citation type="submission" date="2021-01" db="EMBL/GenBank/DDBJ databases">
        <authorList>
            <consortium name="Genoscope - CEA"/>
            <person name="William W."/>
        </authorList>
    </citation>
    <scope>NUCLEOTIDE SEQUENCE</scope>
</reference>
<organism evidence="1 2">
    <name type="scientific">Paramecium octaurelia</name>
    <dbReference type="NCBI Taxonomy" id="43137"/>
    <lineage>
        <taxon>Eukaryota</taxon>
        <taxon>Sar</taxon>
        <taxon>Alveolata</taxon>
        <taxon>Ciliophora</taxon>
        <taxon>Intramacronucleata</taxon>
        <taxon>Oligohymenophorea</taxon>
        <taxon>Peniculida</taxon>
        <taxon>Parameciidae</taxon>
        <taxon>Paramecium</taxon>
    </lineage>
</organism>
<dbReference type="Proteomes" id="UP000683925">
    <property type="component" value="Unassembled WGS sequence"/>
</dbReference>